<feature type="region of interest" description="Disordered" evidence="1">
    <location>
        <begin position="587"/>
        <end position="660"/>
    </location>
</feature>
<feature type="compositionally biased region" description="Basic and acidic residues" evidence="1">
    <location>
        <begin position="701"/>
        <end position="711"/>
    </location>
</feature>
<feature type="compositionally biased region" description="Polar residues" evidence="1">
    <location>
        <begin position="329"/>
        <end position="347"/>
    </location>
</feature>
<feature type="region of interest" description="Disordered" evidence="1">
    <location>
        <begin position="307"/>
        <end position="547"/>
    </location>
</feature>
<organism evidence="2 3">
    <name type="scientific">Zalerion maritima</name>
    <dbReference type="NCBI Taxonomy" id="339359"/>
    <lineage>
        <taxon>Eukaryota</taxon>
        <taxon>Fungi</taxon>
        <taxon>Dikarya</taxon>
        <taxon>Ascomycota</taxon>
        <taxon>Pezizomycotina</taxon>
        <taxon>Sordariomycetes</taxon>
        <taxon>Lulworthiomycetidae</taxon>
        <taxon>Lulworthiales</taxon>
        <taxon>Lulworthiaceae</taxon>
        <taxon>Zalerion</taxon>
    </lineage>
</organism>
<evidence type="ECO:0000313" key="3">
    <source>
        <dbReference type="Proteomes" id="UP001201980"/>
    </source>
</evidence>
<evidence type="ECO:0000256" key="1">
    <source>
        <dbReference type="SAM" id="MobiDB-lite"/>
    </source>
</evidence>
<dbReference type="AlphaFoldDB" id="A0AAD5RJK3"/>
<accession>A0AAD5RJK3</accession>
<sequence length="711" mass="79844">MWRSSVPTLVLPDLGDNSFNPFEPAPAIPPQSAMRRSRQQPREPEPATNSTPRHPIPIMQEAFKESLDEATDNNAPEKPKLRIGDAKYRRGLVVSQAEGSRKLESDLARWRKRPGQKHHEIWKLIAQISFGVYLLLTGQANNERQVVGILQGHIDDVDEFLEVTMEDLEYAVDDLTDRMSLLQLAVKNMDVFEKMLEDRNYRFQIVSGNEKIEKILTPTRRCLEETAKDVSEGLDAVREFAIYLSKQQDGAWREKRPRVVDIFNAMKSNTEGWFNALMELESKHKVLDALVGNLSGIVSEMDRKAGEVSRRTRFSINPYSAPGPEPRSGDSTPRASVMSPKTSSLSSRESKASVAFNPRESSVRRASGSGQNHADIAARIASRESRETLSTYQFKIPRHGVPGSVEETREEEDEELSSDDDLTERGSMAEIDGSTGNDEPMYILQPRTYTPQPPAPMPSPIHANHPQRQGQKCEQSEGFQRISEPPWKRTSLRDRVSQRTHPPESIQVPPLNVVDFRGPVQQNPSPRPAATFPAPDSAYGSDVERRPTINSVVTDASIPEMSPPIFNRGLMPSPRSDQQRYFPVQASPHSPLQQRPWTSGDTAMNPSQGSQNHYSSHGGGGHVRNKPSQMNMSTLSNVTSVSDLRSETGRSVNTTTTNGQLKKKRSAFGWLKKAFSLDDEERAQFEARKHQPVHNPYMEGRSPRYLDGRRM</sequence>
<feature type="compositionally biased region" description="Acidic residues" evidence="1">
    <location>
        <begin position="408"/>
        <end position="422"/>
    </location>
</feature>
<protein>
    <submittedName>
        <fullName evidence="2">Uncharacterized protein</fullName>
    </submittedName>
</protein>
<feature type="compositionally biased region" description="Polar residues" evidence="1">
    <location>
        <begin position="587"/>
        <end position="615"/>
    </location>
</feature>
<comment type="caution">
    <text evidence="2">The sequence shown here is derived from an EMBL/GenBank/DDBJ whole genome shotgun (WGS) entry which is preliminary data.</text>
</comment>
<proteinExistence type="predicted"/>
<feature type="compositionally biased region" description="Polar residues" evidence="1">
    <location>
        <begin position="626"/>
        <end position="660"/>
    </location>
</feature>
<dbReference type="Proteomes" id="UP001201980">
    <property type="component" value="Unassembled WGS sequence"/>
</dbReference>
<feature type="region of interest" description="Disordered" evidence="1">
    <location>
        <begin position="687"/>
        <end position="711"/>
    </location>
</feature>
<reference evidence="2" key="1">
    <citation type="submission" date="2022-07" db="EMBL/GenBank/DDBJ databases">
        <title>Draft genome sequence of Zalerion maritima ATCC 34329, a (micro)plastics degrading marine fungus.</title>
        <authorList>
            <person name="Paco A."/>
            <person name="Goncalves M.F.M."/>
            <person name="Rocha-Santos T.A.P."/>
            <person name="Alves A."/>
        </authorList>
    </citation>
    <scope>NUCLEOTIDE SEQUENCE</scope>
    <source>
        <strain evidence="2">ATCC 34329</strain>
    </source>
</reference>
<feature type="region of interest" description="Disordered" evidence="1">
    <location>
        <begin position="1"/>
        <end position="56"/>
    </location>
</feature>
<name>A0AAD5RJK3_9PEZI</name>
<gene>
    <name evidence="2" type="ORF">MKZ38_010416</name>
</gene>
<keyword evidence="3" id="KW-1185">Reference proteome</keyword>
<dbReference type="EMBL" id="JAKWBI020000915">
    <property type="protein sequence ID" value="KAJ2892027.1"/>
    <property type="molecule type" value="Genomic_DNA"/>
</dbReference>
<evidence type="ECO:0000313" key="2">
    <source>
        <dbReference type="EMBL" id="KAJ2892027.1"/>
    </source>
</evidence>